<dbReference type="GO" id="GO:0043139">
    <property type="term" value="F:5'-3' DNA helicase activity"/>
    <property type="evidence" value="ECO:0007669"/>
    <property type="project" value="UniProtKB-EC"/>
</dbReference>
<gene>
    <name evidence="3" type="ORF">PHMEG_00038938</name>
</gene>
<accession>A0A225UGV9</accession>
<keyword evidence="1" id="KW-0378">Hydrolase</keyword>
<keyword evidence="1" id="KW-0547">Nucleotide-binding</keyword>
<dbReference type="EC" id="5.6.2.3" evidence="1"/>
<keyword evidence="1" id="KW-0234">DNA repair</keyword>
<dbReference type="OrthoDB" id="129520at2759"/>
<dbReference type="GO" id="GO:0006281">
    <property type="term" value="P:DNA repair"/>
    <property type="evidence" value="ECO:0007669"/>
    <property type="project" value="UniProtKB-KW"/>
</dbReference>
<evidence type="ECO:0000256" key="1">
    <source>
        <dbReference type="RuleBase" id="RU363044"/>
    </source>
</evidence>
<proteinExistence type="inferred from homology"/>
<dbReference type="Proteomes" id="UP000198211">
    <property type="component" value="Unassembled WGS sequence"/>
</dbReference>
<organism evidence="3 4">
    <name type="scientific">Phytophthora megakarya</name>
    <dbReference type="NCBI Taxonomy" id="4795"/>
    <lineage>
        <taxon>Eukaryota</taxon>
        <taxon>Sar</taxon>
        <taxon>Stramenopiles</taxon>
        <taxon>Oomycota</taxon>
        <taxon>Peronosporomycetes</taxon>
        <taxon>Peronosporales</taxon>
        <taxon>Peronosporaceae</taxon>
        <taxon>Phytophthora</taxon>
    </lineage>
</organism>
<feature type="domain" description="DNA helicase Pif1-like DEAD-box helicase" evidence="2">
    <location>
        <begin position="4"/>
        <end position="68"/>
    </location>
</feature>
<keyword evidence="1" id="KW-0347">Helicase</keyword>
<dbReference type="GO" id="GO:0005524">
    <property type="term" value="F:ATP binding"/>
    <property type="evidence" value="ECO:0007669"/>
    <property type="project" value="UniProtKB-KW"/>
</dbReference>
<evidence type="ECO:0000259" key="2">
    <source>
        <dbReference type="Pfam" id="PF05970"/>
    </source>
</evidence>
<keyword evidence="1" id="KW-0227">DNA damage</keyword>
<dbReference type="GO" id="GO:0000723">
    <property type="term" value="P:telomere maintenance"/>
    <property type="evidence" value="ECO:0007669"/>
    <property type="project" value="InterPro"/>
</dbReference>
<protein>
    <recommendedName>
        <fullName evidence="1">ATP-dependent DNA helicase</fullName>
        <ecNumber evidence="1">5.6.2.3</ecNumber>
    </recommendedName>
</protein>
<comment type="cofactor">
    <cofactor evidence="1">
        <name>Mg(2+)</name>
        <dbReference type="ChEBI" id="CHEBI:18420"/>
    </cofactor>
</comment>
<dbReference type="GO" id="GO:0016787">
    <property type="term" value="F:hydrolase activity"/>
    <property type="evidence" value="ECO:0007669"/>
    <property type="project" value="UniProtKB-KW"/>
</dbReference>
<dbReference type="Pfam" id="PF05970">
    <property type="entry name" value="PIF1"/>
    <property type="match status" value="1"/>
</dbReference>
<dbReference type="InterPro" id="IPR010285">
    <property type="entry name" value="DNA_helicase_pif1-like_DEAD"/>
</dbReference>
<keyword evidence="1" id="KW-0233">DNA recombination</keyword>
<reference evidence="4" key="1">
    <citation type="submission" date="2017-03" db="EMBL/GenBank/DDBJ databases">
        <title>Phytopthora megakarya and P. palmivora, two closely related causual agents of cacao black pod achieved similar genome size and gene model numbers by different mechanisms.</title>
        <authorList>
            <person name="Ali S."/>
            <person name="Shao J."/>
            <person name="Larry D.J."/>
            <person name="Kronmiller B."/>
            <person name="Shen D."/>
            <person name="Strem M.D."/>
            <person name="Melnick R.L."/>
            <person name="Guiltinan M.J."/>
            <person name="Tyler B.M."/>
            <person name="Meinhardt L.W."/>
            <person name="Bailey B.A."/>
        </authorList>
    </citation>
    <scope>NUCLEOTIDE SEQUENCE [LARGE SCALE GENOMIC DNA]</scope>
    <source>
        <strain evidence="4">zdho120</strain>
    </source>
</reference>
<evidence type="ECO:0000313" key="3">
    <source>
        <dbReference type="EMBL" id="OWY92171.1"/>
    </source>
</evidence>
<sequence length="80" mass="8855">MKVENVPFGGIHVVLVGDFLQMPPVKSDPIYLDPIGKAKPNTMDIGGFELWRTISTVVVLDESVRFRNDPQWGEGSGTRV</sequence>
<comment type="similarity">
    <text evidence="1">Belongs to the helicase family.</text>
</comment>
<comment type="catalytic activity">
    <reaction evidence="1">
        <text>ATP + H2O = ADP + phosphate + H(+)</text>
        <dbReference type="Rhea" id="RHEA:13065"/>
        <dbReference type="ChEBI" id="CHEBI:15377"/>
        <dbReference type="ChEBI" id="CHEBI:15378"/>
        <dbReference type="ChEBI" id="CHEBI:30616"/>
        <dbReference type="ChEBI" id="CHEBI:43474"/>
        <dbReference type="ChEBI" id="CHEBI:456216"/>
        <dbReference type="EC" id="5.6.2.3"/>
    </reaction>
</comment>
<name>A0A225UGV9_9STRA</name>
<dbReference type="AlphaFoldDB" id="A0A225UGV9"/>
<comment type="caution">
    <text evidence="3">The sequence shown here is derived from an EMBL/GenBank/DDBJ whole genome shotgun (WGS) entry which is preliminary data.</text>
</comment>
<dbReference type="GO" id="GO:0006310">
    <property type="term" value="P:DNA recombination"/>
    <property type="evidence" value="ECO:0007669"/>
    <property type="project" value="UniProtKB-KW"/>
</dbReference>
<evidence type="ECO:0000313" key="4">
    <source>
        <dbReference type="Proteomes" id="UP000198211"/>
    </source>
</evidence>
<keyword evidence="1" id="KW-0067">ATP-binding</keyword>
<dbReference type="EMBL" id="NBNE01018661">
    <property type="protein sequence ID" value="OWY92171.1"/>
    <property type="molecule type" value="Genomic_DNA"/>
</dbReference>
<keyword evidence="4" id="KW-1185">Reference proteome</keyword>